<dbReference type="RefSeq" id="WP_090393538.1">
    <property type="nucleotide sequence ID" value="NZ_FMZO01000030.1"/>
</dbReference>
<evidence type="ECO:0000313" key="2">
    <source>
        <dbReference type="Proteomes" id="UP000198757"/>
    </source>
</evidence>
<dbReference type="STRING" id="1285928.SAMN04487894_1304"/>
<dbReference type="PROSITE" id="PS51257">
    <property type="entry name" value="PROKAR_LIPOPROTEIN"/>
    <property type="match status" value="1"/>
</dbReference>
<proteinExistence type="predicted"/>
<protein>
    <recommendedName>
        <fullName evidence="3">Lipoprotein</fullName>
    </recommendedName>
</protein>
<gene>
    <name evidence="1" type="ORF">SAMN04487894_1304</name>
</gene>
<accession>A0A1G7BIL9</accession>
<dbReference type="Proteomes" id="UP000198757">
    <property type="component" value="Unassembled WGS sequence"/>
</dbReference>
<keyword evidence="2" id="KW-1185">Reference proteome</keyword>
<reference evidence="2" key="1">
    <citation type="submission" date="2016-10" db="EMBL/GenBank/DDBJ databases">
        <authorList>
            <person name="Varghese N."/>
            <person name="Submissions S."/>
        </authorList>
    </citation>
    <scope>NUCLEOTIDE SEQUENCE [LARGE SCALE GENOMIC DNA]</scope>
    <source>
        <strain evidence="2">DSM 25811 / CCM 8410 / LMG 26954 / E90</strain>
    </source>
</reference>
<dbReference type="AlphaFoldDB" id="A0A1G7BIL9"/>
<dbReference type="EMBL" id="FMZO01000030">
    <property type="protein sequence ID" value="SDE26570.1"/>
    <property type="molecule type" value="Genomic_DNA"/>
</dbReference>
<evidence type="ECO:0000313" key="1">
    <source>
        <dbReference type="EMBL" id="SDE26570.1"/>
    </source>
</evidence>
<sequence>MKSHLAIVLVILFFGIAACGKNYNGKKTVRNNSSHPLKILIYKRLYPGEIGNSFSLQPQSEAVVESFTGGKSGPYYGNGKGCGTNDFDSTVVEVIDNNQLKVAKDLNSTDNWVFSKKSNSRGVDTECRAIITDADIVPK</sequence>
<name>A0A1G7BIL9_NIADE</name>
<dbReference type="OrthoDB" id="1068986at2"/>
<organism evidence="1 2">
    <name type="scientific">Niabella drilacis (strain DSM 25811 / CCM 8410 / CCUG 62505 / LMG 26954 / E90)</name>
    <dbReference type="NCBI Taxonomy" id="1285928"/>
    <lineage>
        <taxon>Bacteria</taxon>
        <taxon>Pseudomonadati</taxon>
        <taxon>Bacteroidota</taxon>
        <taxon>Chitinophagia</taxon>
        <taxon>Chitinophagales</taxon>
        <taxon>Chitinophagaceae</taxon>
        <taxon>Niabella</taxon>
    </lineage>
</organism>
<evidence type="ECO:0008006" key="3">
    <source>
        <dbReference type="Google" id="ProtNLM"/>
    </source>
</evidence>